<feature type="transmembrane region" description="Helical" evidence="6">
    <location>
        <begin position="7"/>
        <end position="28"/>
    </location>
</feature>
<feature type="transmembrane region" description="Helical" evidence="6">
    <location>
        <begin position="300"/>
        <end position="318"/>
    </location>
</feature>
<keyword evidence="2" id="KW-1003">Cell membrane</keyword>
<evidence type="ECO:0000256" key="3">
    <source>
        <dbReference type="ARBA" id="ARBA00022692"/>
    </source>
</evidence>
<dbReference type="PANTHER" id="PTHR37693">
    <property type="entry name" value="PHOSPHATIDYLGLYCEROL LYSYLTRANSFERASE"/>
    <property type="match status" value="1"/>
</dbReference>
<sequence length="367" mass="40711">MLRRHLFVGFSVALGVGILCGVLVYLGWNSVPSGGILARFLAGVGIIVRQIQMLGLLGFLSLAGVVLATLICWSLSWWIILRAYGVRISWWATWRARVCGFAITYLTPSMYLGGEPASVYLIAREQQGSSPATRIVATILVAKLLEGLCLLAFIYLGVYYALATKLLPLDDTGAIVTGMMLFGIFLALLMINLAGHRLWGTRLLGWLKEHLPWKRALEIAESKVREVEEDVFIAFREHGRATLLAFVLNLLATFFVYVRPQVFFIFALRAFFPVSHLSMIYTLFIFLGAFFWVTPGGTGIFEVGSWGIFSLFSLISLVTHTPVAVPQESAVAFALTLKTIEFPLVGLGLFYLIRVGFLKLPKSPIHR</sequence>
<feature type="transmembrane region" description="Helical" evidence="6">
    <location>
        <begin position="135"/>
        <end position="162"/>
    </location>
</feature>
<keyword evidence="4 6" id="KW-1133">Transmembrane helix</keyword>
<dbReference type="Pfam" id="PF03706">
    <property type="entry name" value="LPG_synthase_TM"/>
    <property type="match status" value="1"/>
</dbReference>
<evidence type="ECO:0000256" key="6">
    <source>
        <dbReference type="SAM" id="Phobius"/>
    </source>
</evidence>
<comment type="subcellular location">
    <subcellularLocation>
        <location evidence="1">Cell membrane</location>
        <topology evidence="1">Multi-pass membrane protein</topology>
    </subcellularLocation>
</comment>
<evidence type="ECO:0000313" key="7">
    <source>
        <dbReference type="EMBL" id="BAL59583.1"/>
    </source>
</evidence>
<feature type="transmembrane region" description="Helical" evidence="6">
    <location>
        <begin position="241"/>
        <end position="258"/>
    </location>
</feature>
<accession>H5SVF4</accession>
<dbReference type="AlphaFoldDB" id="H5SVF4"/>
<evidence type="ECO:0008006" key="8">
    <source>
        <dbReference type="Google" id="ProtNLM"/>
    </source>
</evidence>
<feature type="transmembrane region" description="Helical" evidence="6">
    <location>
        <begin position="330"/>
        <end position="353"/>
    </location>
</feature>
<evidence type="ECO:0000256" key="4">
    <source>
        <dbReference type="ARBA" id="ARBA00022989"/>
    </source>
</evidence>
<keyword evidence="5 6" id="KW-0472">Membrane</keyword>
<feature type="transmembrane region" description="Helical" evidence="6">
    <location>
        <begin position="174"/>
        <end position="194"/>
    </location>
</feature>
<protein>
    <recommendedName>
        <fullName evidence="8">Flippase-like domain-containing protein</fullName>
    </recommendedName>
</protein>
<evidence type="ECO:0000256" key="1">
    <source>
        <dbReference type="ARBA" id="ARBA00004651"/>
    </source>
</evidence>
<dbReference type="InterPro" id="IPR022791">
    <property type="entry name" value="L-PG_synthase/AglD"/>
</dbReference>
<feature type="transmembrane region" description="Helical" evidence="6">
    <location>
        <begin position="58"/>
        <end position="80"/>
    </location>
</feature>
<proteinExistence type="predicted"/>
<organism evidence="7">
    <name type="scientific">Acetithermum autotrophicum</name>
    <dbReference type="NCBI Taxonomy" id="1446466"/>
    <lineage>
        <taxon>Bacteria</taxon>
        <taxon>Candidatus Bipolaricaulota</taxon>
        <taxon>Candidatus Acetithermum</taxon>
    </lineage>
</organism>
<reference evidence="7" key="1">
    <citation type="journal article" date="2005" name="Environ. Microbiol.">
        <title>Genetic and functional properties of uncultivated thermophilic crenarchaeotes from a subsurface gold mine as revealed by analysis of genome fragments.</title>
        <authorList>
            <person name="Nunoura T."/>
            <person name="Hirayama H."/>
            <person name="Takami H."/>
            <person name="Oida H."/>
            <person name="Nishi S."/>
            <person name="Shimamura S."/>
            <person name="Suzuki Y."/>
            <person name="Inagaki F."/>
            <person name="Takai K."/>
            <person name="Nealson K.H."/>
            <person name="Horikoshi K."/>
        </authorList>
    </citation>
    <scope>NUCLEOTIDE SEQUENCE</scope>
</reference>
<reference evidence="7" key="2">
    <citation type="journal article" date="2012" name="PLoS ONE">
        <title>A Deeply Branching Thermophilic Bacterium with an Ancient Acetyl-CoA Pathway Dominates a Subsurface Ecosystem.</title>
        <authorList>
            <person name="Takami H."/>
            <person name="Noguchi H."/>
            <person name="Takaki Y."/>
            <person name="Uchiyama I."/>
            <person name="Toyoda A."/>
            <person name="Nishi S."/>
            <person name="Chee G.-J."/>
            <person name="Arai W."/>
            <person name="Nunoura T."/>
            <person name="Itoh T."/>
            <person name="Hattori M."/>
            <person name="Takai K."/>
        </authorList>
    </citation>
    <scope>NUCLEOTIDE SEQUENCE</scope>
</reference>
<evidence type="ECO:0000256" key="5">
    <source>
        <dbReference type="ARBA" id="ARBA00023136"/>
    </source>
</evidence>
<gene>
    <name evidence="7" type="ORF">HGMM_OP4C219</name>
</gene>
<keyword evidence="3 6" id="KW-0812">Transmembrane</keyword>
<dbReference type="EMBL" id="AP011803">
    <property type="protein sequence ID" value="BAL59583.1"/>
    <property type="molecule type" value="Genomic_DNA"/>
</dbReference>
<dbReference type="PANTHER" id="PTHR37693:SF1">
    <property type="entry name" value="INTEGRAL MEMBRANE PROTEIN"/>
    <property type="match status" value="1"/>
</dbReference>
<name>H5SVF4_ACEAU</name>
<feature type="transmembrane region" description="Helical" evidence="6">
    <location>
        <begin position="270"/>
        <end position="293"/>
    </location>
</feature>
<evidence type="ECO:0000256" key="2">
    <source>
        <dbReference type="ARBA" id="ARBA00022475"/>
    </source>
</evidence>
<dbReference type="GO" id="GO:0005886">
    <property type="term" value="C:plasma membrane"/>
    <property type="evidence" value="ECO:0007669"/>
    <property type="project" value="UniProtKB-SubCell"/>
</dbReference>